<name>A0A4P8PRW3_9VIRU</name>
<reference evidence="1" key="1">
    <citation type="submission" date="2018-12" db="EMBL/GenBank/DDBJ databases">
        <title>Singled stranded DNA viruses identified in blackflies (Austrosimulium ungulatum) sampled in New Zealand.</title>
        <authorList>
            <person name="Kraberger S."/>
            <person name="Fontenele R.S."/>
            <person name="Schmidlin K."/>
            <person name="Walters M."/>
            <person name="Varsani A."/>
        </authorList>
    </citation>
    <scope>NUCLEOTIDE SEQUENCE [LARGE SCALE GENOMIC DNA]</scope>
    <source>
        <strain evidence="1">032</strain>
    </source>
</reference>
<protein>
    <submittedName>
        <fullName evidence="1">DNA pilot protein</fullName>
    </submittedName>
</protein>
<dbReference type="Proteomes" id="UP000324190">
    <property type="component" value="Segment"/>
</dbReference>
<accession>A0A4P8PRW3</accession>
<evidence type="ECO:0000313" key="1">
    <source>
        <dbReference type="EMBL" id="QCQ84655.1"/>
    </source>
</evidence>
<proteinExistence type="predicted"/>
<organism evidence="1">
    <name type="scientific">Blackfly microvirus SF02</name>
    <dbReference type="NCBI Taxonomy" id="2576452"/>
    <lineage>
        <taxon>Viruses</taxon>
        <taxon>Monodnaviria</taxon>
        <taxon>Sangervirae</taxon>
        <taxon>Phixviricota</taxon>
        <taxon>Malgrandaviricetes</taxon>
        <taxon>Petitvirales</taxon>
        <taxon>Microviridae</taxon>
        <taxon>Microvirus</taxon>
    </lineage>
</organism>
<dbReference type="EMBL" id="MK249144">
    <property type="protein sequence ID" value="QCQ84655.1"/>
    <property type="molecule type" value="Genomic_DNA"/>
</dbReference>
<sequence>MGAAAISGLAELGGGFMSASGAASANAQNAAINAQNIAYQQQQNNQNQTFQNNVNVANWAYQDKVNQQNFDFADKQTNRSQDMAGQQMLFQQNMSNTAYQRAMADMRAAGLNPMLAYSQGGASTPSGAMGQAQNASASGMSGQSYSGVAPKASLAMGNTQEEFGRAVGRVASTAVDTYKAGEQARNIKADTEVKGLQQENVNQDTHLKARVAAKTDADAKISEQELENRKAELENIKKTGGLITANSAAALARAGVDSETSAQYKQRGMPGYPFGERALTTLLGIPGAAQVPAAPPGLSQTVIDPFGSFRK</sequence>